<evidence type="ECO:0000256" key="3">
    <source>
        <dbReference type="ARBA" id="ARBA00023237"/>
    </source>
</evidence>
<dbReference type="PRINTS" id="PR01021">
    <property type="entry name" value="OMPADOMAIN"/>
</dbReference>
<proteinExistence type="predicted"/>
<dbReference type="InterPro" id="IPR006665">
    <property type="entry name" value="OmpA-like"/>
</dbReference>
<feature type="signal peptide" evidence="5">
    <location>
        <begin position="1"/>
        <end position="23"/>
    </location>
</feature>
<dbReference type="EMBL" id="JAGTUF010000005">
    <property type="protein sequence ID" value="MBR9971722.1"/>
    <property type="molecule type" value="Genomic_DNA"/>
</dbReference>
<reference evidence="7 8" key="1">
    <citation type="submission" date="2021-04" db="EMBL/GenBank/DDBJ databases">
        <title>Magnetospirillum sulfuroxidans sp. nov., a facultative chemolithoautotrophic sulfur-oxidizing alphaproteobacterium isolated from freshwater sediment and proposals for Paramagetospirillum gen. nov., and Magnetospirillaceae fam. nov.</title>
        <authorList>
            <person name="Koziaeva V."/>
            <person name="Geelhoed J.S."/>
            <person name="Sorokin D.Y."/>
            <person name="Grouzdev D.S."/>
        </authorList>
    </citation>
    <scope>NUCLEOTIDE SEQUENCE [LARGE SCALE GENOMIC DNA]</scope>
    <source>
        <strain evidence="7 8">J10</strain>
    </source>
</reference>
<dbReference type="PANTHER" id="PTHR30329:SF21">
    <property type="entry name" value="LIPOPROTEIN YIAD-RELATED"/>
    <property type="match status" value="1"/>
</dbReference>
<keyword evidence="2 4" id="KW-0472">Membrane</keyword>
<dbReference type="InterPro" id="IPR006664">
    <property type="entry name" value="OMP_bac"/>
</dbReference>
<name>A0ABS5IBB0_9PROT</name>
<protein>
    <submittedName>
        <fullName evidence="7">OmpA family protein</fullName>
    </submittedName>
</protein>
<dbReference type="PROSITE" id="PS51123">
    <property type="entry name" value="OMPA_2"/>
    <property type="match status" value="1"/>
</dbReference>
<dbReference type="InterPro" id="IPR050330">
    <property type="entry name" value="Bact_OuterMem_StrucFunc"/>
</dbReference>
<dbReference type="Gene3D" id="3.30.1330.60">
    <property type="entry name" value="OmpA-like domain"/>
    <property type="match status" value="1"/>
</dbReference>
<feature type="domain" description="OmpA-like" evidence="6">
    <location>
        <begin position="86"/>
        <end position="200"/>
    </location>
</feature>
<keyword evidence="3" id="KW-0998">Cell outer membrane</keyword>
<dbReference type="InterPro" id="IPR036737">
    <property type="entry name" value="OmpA-like_sf"/>
</dbReference>
<evidence type="ECO:0000256" key="1">
    <source>
        <dbReference type="ARBA" id="ARBA00004442"/>
    </source>
</evidence>
<dbReference type="SUPFAM" id="SSF103088">
    <property type="entry name" value="OmpA-like"/>
    <property type="match status" value="1"/>
</dbReference>
<evidence type="ECO:0000313" key="8">
    <source>
        <dbReference type="Proteomes" id="UP000680714"/>
    </source>
</evidence>
<evidence type="ECO:0000313" key="7">
    <source>
        <dbReference type="EMBL" id="MBR9971722.1"/>
    </source>
</evidence>
<keyword evidence="5" id="KW-0732">Signal</keyword>
<dbReference type="RefSeq" id="WP_211547754.1">
    <property type="nucleotide sequence ID" value="NZ_JAGTUF010000005.1"/>
</dbReference>
<evidence type="ECO:0000256" key="2">
    <source>
        <dbReference type="ARBA" id="ARBA00023136"/>
    </source>
</evidence>
<feature type="chain" id="PRO_5045049476" evidence="5">
    <location>
        <begin position="24"/>
        <end position="200"/>
    </location>
</feature>
<comment type="caution">
    <text evidence="7">The sequence shown here is derived from an EMBL/GenBank/DDBJ whole genome shotgun (WGS) entry which is preliminary data.</text>
</comment>
<comment type="subcellular location">
    <subcellularLocation>
        <location evidence="1">Cell outer membrane</location>
    </subcellularLocation>
</comment>
<keyword evidence="8" id="KW-1185">Reference proteome</keyword>
<sequence>MSRLRLAVAMTVLALLAGCSRPAAYVVLLDQPDRPNSAVTWTTQAGTQVVSTPGSGTGADRVDAKPVDVFAVAEKDIQDRFGQAIKAQPRTPKSFLLYFQFQSTDLTPESKVLLPAVLDEVKARPAPDLSIIGHTDGVGDAKYNYELGLRRANEVQSMVTALGIEPKMIEVTSHGQRNPLVPEVKGKGEAQNRRVEVIVR</sequence>
<dbReference type="Pfam" id="PF00691">
    <property type="entry name" value="OmpA"/>
    <property type="match status" value="1"/>
</dbReference>
<accession>A0ABS5IBB0</accession>
<dbReference type="PROSITE" id="PS51257">
    <property type="entry name" value="PROKAR_LIPOPROTEIN"/>
    <property type="match status" value="1"/>
</dbReference>
<dbReference type="Proteomes" id="UP000680714">
    <property type="component" value="Unassembled WGS sequence"/>
</dbReference>
<dbReference type="PANTHER" id="PTHR30329">
    <property type="entry name" value="STATOR ELEMENT OF FLAGELLAR MOTOR COMPLEX"/>
    <property type="match status" value="1"/>
</dbReference>
<evidence type="ECO:0000259" key="6">
    <source>
        <dbReference type="PROSITE" id="PS51123"/>
    </source>
</evidence>
<evidence type="ECO:0000256" key="5">
    <source>
        <dbReference type="SAM" id="SignalP"/>
    </source>
</evidence>
<organism evidence="7 8">
    <name type="scientific">Magnetospirillum sulfuroxidans</name>
    <dbReference type="NCBI Taxonomy" id="611300"/>
    <lineage>
        <taxon>Bacteria</taxon>
        <taxon>Pseudomonadati</taxon>
        <taxon>Pseudomonadota</taxon>
        <taxon>Alphaproteobacteria</taxon>
        <taxon>Rhodospirillales</taxon>
        <taxon>Rhodospirillaceae</taxon>
        <taxon>Magnetospirillum</taxon>
    </lineage>
</organism>
<gene>
    <name evidence="7" type="ORF">KEC16_08340</name>
</gene>
<dbReference type="CDD" id="cd07185">
    <property type="entry name" value="OmpA_C-like"/>
    <property type="match status" value="1"/>
</dbReference>
<evidence type="ECO:0000256" key="4">
    <source>
        <dbReference type="PROSITE-ProRule" id="PRU00473"/>
    </source>
</evidence>